<sequence length="554" mass="63521">MIFDYCDDSDGTDSDDENFSMYGIPPEEEEEKPTAISPNKKTSSGIFIEEQKEDDNYAKLDLSSLKLAVGQCYETKKHLETRLKILTVVEKFDYYKYKSNPRLLIVKCWVKGLTERFSRTRQATHEILGALYKDFVGGVGPKVLPMHVVEALNKRFQIKMEYWKAYRTLRHARELVRGSPESGYMQLITYLYMLKKANLGTYTQLELDDADRFKYLFLAYGASLNGFPFMRKVLVVDGTFLQGKYKGTLLTATAQDGNFQIFPIAWAVVDTEMMNHGTGFSNNSGREAFGLVKKAANAYRVVDFQTIFDQIEALNPALHHYLVQADVRLWTHAHFPGDRYNLLTSNIAESMNKVMSHARSYPIVELLETIRSMMTRWFSDRRNDALKMTTSLTRGVEKVLQSRVEYAKLLTVQDIDANQVQVTSGSSLHVVNLKYRRCTCRRFDLEKLPCAHAIAACEKRNISRIWMCHPYFRRSYLCDSYATAIMPRDFGTPVPEQVVSKVALPPIPKNKPGRPKNSRMKYALEIAMQRKKPRKQYTCGFSKTAGFSNSNSMP</sequence>
<dbReference type="InterPro" id="IPR006564">
    <property type="entry name" value="Znf_PMZ"/>
</dbReference>
<evidence type="ECO:0000313" key="7">
    <source>
        <dbReference type="Proteomes" id="UP000694864"/>
    </source>
</evidence>
<keyword evidence="1" id="KW-0479">Metal-binding</keyword>
<evidence type="ECO:0000256" key="5">
    <source>
        <dbReference type="SAM" id="MobiDB-lite"/>
    </source>
</evidence>
<keyword evidence="7" id="KW-1185">Reference proteome</keyword>
<protein>
    <submittedName>
        <fullName evidence="8">Uncharacterized protein LOC104715159</fullName>
    </submittedName>
</protein>
<dbReference type="PANTHER" id="PTHR31973">
    <property type="entry name" value="POLYPROTEIN, PUTATIVE-RELATED"/>
    <property type="match status" value="1"/>
</dbReference>
<keyword evidence="2 4" id="KW-0863">Zinc-finger</keyword>
<dbReference type="InterPro" id="IPR007527">
    <property type="entry name" value="Znf_SWIM"/>
</dbReference>
<evidence type="ECO:0000313" key="8">
    <source>
        <dbReference type="RefSeq" id="XP_010430898.2"/>
    </source>
</evidence>
<dbReference type="GeneID" id="104715159"/>
<dbReference type="Proteomes" id="UP000694864">
    <property type="component" value="Chromosome 9"/>
</dbReference>
<feature type="region of interest" description="Disordered" evidence="5">
    <location>
        <begin position="1"/>
        <end position="43"/>
    </location>
</feature>
<accession>A0ABM0TT29</accession>
<organism evidence="7 8">
    <name type="scientific">Camelina sativa</name>
    <name type="common">False flax</name>
    <name type="synonym">Myagrum sativum</name>
    <dbReference type="NCBI Taxonomy" id="90675"/>
    <lineage>
        <taxon>Eukaryota</taxon>
        <taxon>Viridiplantae</taxon>
        <taxon>Streptophyta</taxon>
        <taxon>Embryophyta</taxon>
        <taxon>Tracheophyta</taxon>
        <taxon>Spermatophyta</taxon>
        <taxon>Magnoliopsida</taxon>
        <taxon>eudicotyledons</taxon>
        <taxon>Gunneridae</taxon>
        <taxon>Pentapetalae</taxon>
        <taxon>rosids</taxon>
        <taxon>malvids</taxon>
        <taxon>Brassicales</taxon>
        <taxon>Brassicaceae</taxon>
        <taxon>Camelineae</taxon>
        <taxon>Camelina</taxon>
    </lineage>
</organism>
<evidence type="ECO:0000259" key="6">
    <source>
        <dbReference type="PROSITE" id="PS50966"/>
    </source>
</evidence>
<name>A0ABM0TT29_CAMSA</name>
<dbReference type="SMART" id="SM00575">
    <property type="entry name" value="ZnF_PMZ"/>
    <property type="match status" value="1"/>
</dbReference>
<feature type="domain" description="SWIM-type" evidence="6">
    <location>
        <begin position="429"/>
        <end position="461"/>
    </location>
</feature>
<feature type="compositionally biased region" description="Acidic residues" evidence="5">
    <location>
        <begin position="1"/>
        <end position="18"/>
    </location>
</feature>
<keyword evidence="3" id="KW-0862">Zinc</keyword>
<dbReference type="RefSeq" id="XP_010430898.2">
    <property type="nucleotide sequence ID" value="XM_010432596.2"/>
</dbReference>
<evidence type="ECO:0000256" key="2">
    <source>
        <dbReference type="ARBA" id="ARBA00022771"/>
    </source>
</evidence>
<reference evidence="8" key="2">
    <citation type="submission" date="2025-08" db="UniProtKB">
        <authorList>
            <consortium name="RefSeq"/>
        </authorList>
    </citation>
    <scope>IDENTIFICATION</scope>
    <source>
        <tissue evidence="8">Leaf</tissue>
    </source>
</reference>
<evidence type="ECO:0000256" key="1">
    <source>
        <dbReference type="ARBA" id="ARBA00022723"/>
    </source>
</evidence>
<evidence type="ECO:0000256" key="3">
    <source>
        <dbReference type="ARBA" id="ARBA00022833"/>
    </source>
</evidence>
<dbReference type="PANTHER" id="PTHR31973:SF187">
    <property type="entry name" value="MUTATOR TRANSPOSASE MUDRA PROTEIN"/>
    <property type="match status" value="1"/>
</dbReference>
<dbReference type="Pfam" id="PF04434">
    <property type="entry name" value="SWIM"/>
    <property type="match status" value="1"/>
</dbReference>
<reference evidence="7" key="1">
    <citation type="journal article" date="2014" name="Nat. Commun.">
        <title>The emerging biofuel crop Camelina sativa retains a highly undifferentiated hexaploid genome structure.</title>
        <authorList>
            <person name="Kagale S."/>
            <person name="Koh C."/>
            <person name="Nixon J."/>
            <person name="Bollina V."/>
            <person name="Clarke W.E."/>
            <person name="Tuteja R."/>
            <person name="Spillane C."/>
            <person name="Robinson S.J."/>
            <person name="Links M.G."/>
            <person name="Clarke C."/>
            <person name="Higgins E.E."/>
            <person name="Huebert T."/>
            <person name="Sharpe A.G."/>
            <person name="Parkin I.A."/>
        </authorList>
    </citation>
    <scope>NUCLEOTIDE SEQUENCE [LARGE SCALE GENOMIC DNA]</scope>
    <source>
        <strain evidence="7">cv. DH55</strain>
    </source>
</reference>
<gene>
    <name evidence="8" type="primary">LOC104715159</name>
</gene>
<evidence type="ECO:0000256" key="4">
    <source>
        <dbReference type="PROSITE-ProRule" id="PRU00325"/>
    </source>
</evidence>
<proteinExistence type="predicted"/>
<dbReference type="PROSITE" id="PS50966">
    <property type="entry name" value="ZF_SWIM"/>
    <property type="match status" value="1"/>
</dbReference>